<sequence length="64" mass="7194">MSDPLQVDPAELRAFPSRIRDLAEQNGSARDYRGEWLSLSNTSDRIVFAVTQAIQKTRCRLDAG</sequence>
<gene>
    <name evidence="1" type="ORF">SAMN05444583_102216</name>
</gene>
<evidence type="ECO:0000313" key="1">
    <source>
        <dbReference type="EMBL" id="SEK53382.1"/>
    </source>
</evidence>
<accession>A0A1H7HUX3</accession>
<keyword evidence="2" id="KW-1185">Reference proteome</keyword>
<evidence type="ECO:0000313" key="2">
    <source>
        <dbReference type="Proteomes" id="UP000198677"/>
    </source>
</evidence>
<dbReference type="Proteomes" id="UP000198677">
    <property type="component" value="Unassembled WGS sequence"/>
</dbReference>
<name>A0A1H7HUX3_9NOCA</name>
<protein>
    <submittedName>
        <fullName evidence="1">Uncharacterized protein</fullName>
    </submittedName>
</protein>
<dbReference type="AlphaFoldDB" id="A0A1H7HUX3"/>
<proteinExistence type="predicted"/>
<organism evidence="1 2">
    <name type="scientific">Rhodococcus maanshanensis</name>
    <dbReference type="NCBI Taxonomy" id="183556"/>
    <lineage>
        <taxon>Bacteria</taxon>
        <taxon>Bacillati</taxon>
        <taxon>Actinomycetota</taxon>
        <taxon>Actinomycetes</taxon>
        <taxon>Mycobacteriales</taxon>
        <taxon>Nocardiaceae</taxon>
        <taxon>Rhodococcus</taxon>
    </lineage>
</organism>
<dbReference type="EMBL" id="FOAW01000002">
    <property type="protein sequence ID" value="SEK53382.1"/>
    <property type="molecule type" value="Genomic_DNA"/>
</dbReference>
<reference evidence="2" key="1">
    <citation type="submission" date="2016-10" db="EMBL/GenBank/DDBJ databases">
        <authorList>
            <person name="Varghese N."/>
            <person name="Submissions S."/>
        </authorList>
    </citation>
    <scope>NUCLEOTIDE SEQUENCE [LARGE SCALE GENOMIC DNA]</scope>
    <source>
        <strain evidence="2">DSM 44675</strain>
    </source>
</reference>